<dbReference type="PANTHER" id="PTHR35024:SF4">
    <property type="entry name" value="POLYMER-FORMING CYTOSKELETAL PROTEIN"/>
    <property type="match status" value="1"/>
</dbReference>
<accession>A0A7C4Y3W5</accession>
<sequence>MAFGRREEKETVSATQSIIGKDVVIKGEVSCEGVMRVEGSIEGNILGNGEITVAETGKVKGDITGRKVIVIGKVQGNITAKETVEVVSQAEVVGDIMGEKISIEEGAVIEGKCITKKTKLVEQPTIPKIEK</sequence>
<dbReference type="InterPro" id="IPR007607">
    <property type="entry name" value="BacA/B"/>
</dbReference>
<evidence type="ECO:0000256" key="1">
    <source>
        <dbReference type="ARBA" id="ARBA00044755"/>
    </source>
</evidence>
<organism evidence="2">
    <name type="scientific">Caldisericum exile</name>
    <dbReference type="NCBI Taxonomy" id="693075"/>
    <lineage>
        <taxon>Bacteria</taxon>
        <taxon>Pseudomonadati</taxon>
        <taxon>Caldisericota/Cryosericota group</taxon>
        <taxon>Caldisericota</taxon>
        <taxon>Caldisericia</taxon>
        <taxon>Caldisericales</taxon>
        <taxon>Caldisericaceae</taxon>
        <taxon>Caldisericum</taxon>
    </lineage>
</organism>
<dbReference type="AlphaFoldDB" id="A0A7C4Y3W5"/>
<comment type="similarity">
    <text evidence="1">Belongs to the bactofilin family.</text>
</comment>
<reference evidence="2" key="1">
    <citation type="journal article" date="2020" name="mSystems">
        <title>Genome- and Community-Level Interaction Insights into Carbon Utilization and Element Cycling Functions of Hydrothermarchaeota in Hydrothermal Sediment.</title>
        <authorList>
            <person name="Zhou Z."/>
            <person name="Liu Y."/>
            <person name="Xu W."/>
            <person name="Pan J."/>
            <person name="Luo Z.H."/>
            <person name="Li M."/>
        </authorList>
    </citation>
    <scope>NUCLEOTIDE SEQUENCE [LARGE SCALE GENOMIC DNA]</scope>
    <source>
        <strain evidence="2">SpSt-794</strain>
    </source>
</reference>
<dbReference type="EMBL" id="DTHV01000076">
    <property type="protein sequence ID" value="HGW60261.1"/>
    <property type="molecule type" value="Genomic_DNA"/>
</dbReference>
<evidence type="ECO:0000313" key="2">
    <source>
        <dbReference type="EMBL" id="HGW60261.1"/>
    </source>
</evidence>
<dbReference type="PANTHER" id="PTHR35024">
    <property type="entry name" value="HYPOTHETICAL CYTOSOLIC PROTEIN"/>
    <property type="match status" value="1"/>
</dbReference>
<proteinExistence type="inferred from homology"/>
<comment type="caution">
    <text evidence="2">The sequence shown here is derived from an EMBL/GenBank/DDBJ whole genome shotgun (WGS) entry which is preliminary data.</text>
</comment>
<protein>
    <submittedName>
        <fullName evidence="2">Polymer-forming cytoskeletal protein</fullName>
    </submittedName>
</protein>
<dbReference type="Pfam" id="PF04519">
    <property type="entry name" value="Bactofilin"/>
    <property type="match status" value="1"/>
</dbReference>
<gene>
    <name evidence="2" type="ORF">ENV82_02325</name>
</gene>
<name>A0A7C4Y3W5_9BACT</name>